<evidence type="ECO:0000256" key="1">
    <source>
        <dbReference type="SAM" id="SignalP"/>
    </source>
</evidence>
<name>A0A4U0N8V9_9SPHI</name>
<dbReference type="NCBIfam" id="TIGR01200">
    <property type="entry name" value="GLPGLI"/>
    <property type="match status" value="1"/>
</dbReference>
<reference evidence="2 3" key="1">
    <citation type="submission" date="2019-04" db="EMBL/GenBank/DDBJ databases">
        <title>Sphingobacterium olei sp. nov., isolated from oil-contaminated soil.</title>
        <authorList>
            <person name="Liu B."/>
        </authorList>
    </citation>
    <scope>NUCLEOTIDE SEQUENCE [LARGE SCALE GENOMIC DNA]</scope>
    <source>
        <strain evidence="2 3">HAL-9</strain>
    </source>
</reference>
<evidence type="ECO:0000313" key="2">
    <source>
        <dbReference type="EMBL" id="TJZ50053.1"/>
    </source>
</evidence>
<feature type="signal peptide" evidence="1">
    <location>
        <begin position="1"/>
        <end position="31"/>
    </location>
</feature>
<gene>
    <name evidence="2" type="ORF">FAZ15_21780</name>
</gene>
<keyword evidence="3" id="KW-1185">Reference proteome</keyword>
<sequence>MIYISAQLGSSLIISMRFFLLLCFLAFAAQAQSQIDSKNYDFDLKIIYQFTHQNDSTSAESKKSLFTQLSIGDKRSQFQTIAKFERDSILCLDPSNMIYHRYGGINPNNFLIEKKEELICVYEPLNGVALSGNNELFYYEQNKEELDWSVTQDTATINQFVCQKATINWGGRSWTAWFAVDIPISEGPYKFCGLPGLIVSISDGDLHFVFDLVSIQKVKHTALSFDKIRSDFKLIKTTKDDFYEERKKLRNNMVGYALLNGDKFNEDQKRNIQESAQKDNNHIEKY</sequence>
<accession>A0A4U0N8V9</accession>
<feature type="chain" id="PRO_5020739403" evidence="1">
    <location>
        <begin position="32"/>
        <end position="286"/>
    </location>
</feature>
<comment type="caution">
    <text evidence="2">The sequence shown here is derived from an EMBL/GenBank/DDBJ whole genome shotgun (WGS) entry which is preliminary data.</text>
</comment>
<dbReference type="AlphaFoldDB" id="A0A4U0N8V9"/>
<organism evidence="2 3">
    <name type="scientific">Sphingobacterium olei</name>
    <dbReference type="NCBI Taxonomy" id="2571155"/>
    <lineage>
        <taxon>Bacteria</taxon>
        <taxon>Pseudomonadati</taxon>
        <taxon>Bacteroidota</taxon>
        <taxon>Sphingobacteriia</taxon>
        <taxon>Sphingobacteriales</taxon>
        <taxon>Sphingobacteriaceae</taxon>
        <taxon>Sphingobacterium</taxon>
    </lineage>
</organism>
<proteinExistence type="predicted"/>
<evidence type="ECO:0000313" key="3">
    <source>
        <dbReference type="Proteomes" id="UP000306808"/>
    </source>
</evidence>
<dbReference type="OrthoDB" id="1440774at2"/>
<keyword evidence="1" id="KW-0732">Signal</keyword>
<dbReference type="RefSeq" id="WP_136903493.1">
    <property type="nucleotide sequence ID" value="NZ_SUME01000014.1"/>
</dbReference>
<dbReference type="EMBL" id="SUME01000014">
    <property type="protein sequence ID" value="TJZ50053.1"/>
    <property type="molecule type" value="Genomic_DNA"/>
</dbReference>
<dbReference type="Pfam" id="PF09697">
    <property type="entry name" value="Porph_ging"/>
    <property type="match status" value="1"/>
</dbReference>
<protein>
    <submittedName>
        <fullName evidence="2">GLPGLI family protein</fullName>
    </submittedName>
</protein>
<dbReference type="InterPro" id="IPR005901">
    <property type="entry name" value="GLPGLI"/>
</dbReference>
<dbReference type="Proteomes" id="UP000306808">
    <property type="component" value="Unassembled WGS sequence"/>
</dbReference>